<name>A0ABU8RWE1_9SPHN</name>
<dbReference type="RefSeq" id="WP_339587041.1">
    <property type="nucleotide sequence ID" value="NZ_JBBHJZ010000002.1"/>
</dbReference>
<accession>A0ABU8RWE1</accession>
<proteinExistence type="predicted"/>
<dbReference type="Proteomes" id="UP001361239">
    <property type="component" value="Unassembled WGS sequence"/>
</dbReference>
<feature type="compositionally biased region" description="Low complexity" evidence="1">
    <location>
        <begin position="102"/>
        <end position="128"/>
    </location>
</feature>
<keyword evidence="3" id="KW-1185">Reference proteome</keyword>
<dbReference type="EMBL" id="JBBHJZ010000002">
    <property type="protein sequence ID" value="MEJ5977089.1"/>
    <property type="molecule type" value="Genomic_DNA"/>
</dbReference>
<dbReference type="PROSITE" id="PS51257">
    <property type="entry name" value="PROKAR_LIPOPROTEIN"/>
    <property type="match status" value="1"/>
</dbReference>
<organism evidence="2 3">
    <name type="scientific">Novosphingobium anseongense</name>
    <dbReference type="NCBI Taxonomy" id="3133436"/>
    <lineage>
        <taxon>Bacteria</taxon>
        <taxon>Pseudomonadati</taxon>
        <taxon>Pseudomonadota</taxon>
        <taxon>Alphaproteobacteria</taxon>
        <taxon>Sphingomonadales</taxon>
        <taxon>Sphingomonadaceae</taxon>
        <taxon>Novosphingobium</taxon>
    </lineage>
</organism>
<feature type="region of interest" description="Disordered" evidence="1">
    <location>
        <begin position="83"/>
        <end position="128"/>
    </location>
</feature>
<protein>
    <recommendedName>
        <fullName evidence="4">Secreted protein</fullName>
    </recommendedName>
</protein>
<reference evidence="2 3" key="1">
    <citation type="submission" date="2024-03" db="EMBL/GenBank/DDBJ databases">
        <authorList>
            <person name="Jo J.-H."/>
        </authorList>
    </citation>
    <scope>NUCLEOTIDE SEQUENCE [LARGE SCALE GENOMIC DNA]</scope>
    <source>
        <strain evidence="2 3">PS1R-30</strain>
    </source>
</reference>
<sequence length="128" mass="13178">MPRLTHVAAIALVLALSACGNKSSRQDLEAKISELEDENDLLKQQLADARLQAEEAMVAAERAKGPTPAFAPPMIPLAPDVPADLLVDSREEGEEASDPAPRRAGSNAGAAAAAAAEAAETARQALGN</sequence>
<gene>
    <name evidence="2" type="ORF">WG901_10620</name>
</gene>
<evidence type="ECO:0000313" key="3">
    <source>
        <dbReference type="Proteomes" id="UP001361239"/>
    </source>
</evidence>
<evidence type="ECO:0000256" key="1">
    <source>
        <dbReference type="SAM" id="MobiDB-lite"/>
    </source>
</evidence>
<evidence type="ECO:0008006" key="4">
    <source>
        <dbReference type="Google" id="ProtNLM"/>
    </source>
</evidence>
<evidence type="ECO:0000313" key="2">
    <source>
        <dbReference type="EMBL" id="MEJ5977089.1"/>
    </source>
</evidence>
<feature type="region of interest" description="Disordered" evidence="1">
    <location>
        <begin position="58"/>
        <end position="77"/>
    </location>
</feature>
<comment type="caution">
    <text evidence="2">The sequence shown here is derived from an EMBL/GenBank/DDBJ whole genome shotgun (WGS) entry which is preliminary data.</text>
</comment>